<feature type="domain" description="DUF1722" evidence="1">
    <location>
        <begin position="190"/>
        <end position="306"/>
    </location>
</feature>
<reference evidence="3" key="1">
    <citation type="journal article" date="2019" name="Int. J. Syst. Evol. Microbiol.">
        <title>The Global Catalogue of Microorganisms (GCM) 10K type strain sequencing project: providing services to taxonomists for standard genome sequencing and annotation.</title>
        <authorList>
            <consortium name="The Broad Institute Genomics Platform"/>
            <consortium name="The Broad Institute Genome Sequencing Center for Infectious Disease"/>
            <person name="Wu L."/>
            <person name="Ma J."/>
        </authorList>
    </citation>
    <scope>NUCLEOTIDE SEQUENCE [LARGE SCALE GENOMIC DNA]</scope>
    <source>
        <strain evidence="3">KCTC 42953</strain>
    </source>
</reference>
<gene>
    <name evidence="2" type="ORF">ACFODZ_14480</name>
</gene>
<dbReference type="Pfam" id="PF08349">
    <property type="entry name" value="DUF1722"/>
    <property type="match status" value="1"/>
</dbReference>
<organism evidence="2 3">
    <name type="scientific">Marinicella sediminis</name>
    <dbReference type="NCBI Taxonomy" id="1792834"/>
    <lineage>
        <taxon>Bacteria</taxon>
        <taxon>Pseudomonadati</taxon>
        <taxon>Pseudomonadota</taxon>
        <taxon>Gammaproteobacteria</taxon>
        <taxon>Lysobacterales</taxon>
        <taxon>Marinicellaceae</taxon>
        <taxon>Marinicella</taxon>
    </lineage>
</organism>
<evidence type="ECO:0000313" key="3">
    <source>
        <dbReference type="Proteomes" id="UP001595533"/>
    </source>
</evidence>
<dbReference type="EMBL" id="JBHRTS010000008">
    <property type="protein sequence ID" value="MFC3195458.1"/>
    <property type="molecule type" value="Genomic_DNA"/>
</dbReference>
<dbReference type="InterPro" id="IPR013560">
    <property type="entry name" value="DUF1722"/>
</dbReference>
<comment type="caution">
    <text evidence="2">The sequence shown here is derived from an EMBL/GenBank/DDBJ whole genome shotgun (WGS) entry which is preliminary data.</text>
</comment>
<dbReference type="Proteomes" id="UP001595533">
    <property type="component" value="Unassembled WGS sequence"/>
</dbReference>
<sequence>MEKIKVGISACLLGQPVRFNGSHKNSVFCSQVLSEWFEFVPVCPEVEIGMGIPREPIRLVNENNQIRVKNVTDHSRDYTDQLKQLADHRAPELNDLCGYIFMQKSPSCGVFRVKVYNPNGMPETEPGMGAFAQQLKSHYPLLPMEEAGRINDIRLRENFIIRVFANHDWKTHVLNEPAPHKLVAFHTRYKFLLQAHSEAHYRKLGQLVADAGVKPIDEILGQYFELFSECLSHVAKVNNHVNVLLHMLGFLKSKIPGEVKMSIIKLIDRYKEQKIHLIVPITMLKHYVDLYQIEYLMNQKYLSPYPYELGLRNNL</sequence>
<evidence type="ECO:0000259" key="1">
    <source>
        <dbReference type="Pfam" id="PF08349"/>
    </source>
</evidence>
<dbReference type="PIRSF" id="PIRSF037004">
    <property type="entry name" value="UCP037004"/>
    <property type="match status" value="1"/>
</dbReference>
<dbReference type="Pfam" id="PF04463">
    <property type="entry name" value="2-thiour_desulf"/>
    <property type="match status" value="1"/>
</dbReference>
<dbReference type="InterPro" id="IPR017087">
    <property type="entry name" value="UCP037004"/>
</dbReference>
<dbReference type="InterPro" id="IPR007553">
    <property type="entry name" value="2-thiour_desulf"/>
</dbReference>
<keyword evidence="3" id="KW-1185">Reference proteome</keyword>
<dbReference type="PANTHER" id="PTHR30087:SF0">
    <property type="entry name" value="INNER MEMBRANE PROTEIN"/>
    <property type="match status" value="1"/>
</dbReference>
<accession>A0ABV7JGV0</accession>
<name>A0ABV7JGV0_9GAMM</name>
<protein>
    <submittedName>
        <fullName evidence="2">YbgA family protein</fullName>
    </submittedName>
</protein>
<evidence type="ECO:0000313" key="2">
    <source>
        <dbReference type="EMBL" id="MFC3195458.1"/>
    </source>
</evidence>
<dbReference type="PANTHER" id="PTHR30087">
    <property type="entry name" value="INNER MEMBRANE PROTEIN"/>
    <property type="match status" value="1"/>
</dbReference>
<proteinExistence type="predicted"/>
<dbReference type="RefSeq" id="WP_077412688.1">
    <property type="nucleotide sequence ID" value="NZ_JBHRTS010000008.1"/>
</dbReference>